<keyword evidence="4" id="KW-0805">Transcription regulation</keyword>
<feature type="domain" description="AIPP2-like SPOC-like" evidence="7">
    <location>
        <begin position="352"/>
        <end position="477"/>
    </location>
</feature>
<evidence type="ECO:0000256" key="5">
    <source>
        <dbReference type="ARBA" id="ARBA00023163"/>
    </source>
</evidence>
<feature type="compositionally biased region" description="Basic and acidic residues" evidence="6">
    <location>
        <begin position="98"/>
        <end position="111"/>
    </location>
</feature>
<evidence type="ECO:0000256" key="4">
    <source>
        <dbReference type="ARBA" id="ARBA00023015"/>
    </source>
</evidence>
<dbReference type="InterPro" id="IPR056280">
    <property type="entry name" value="AIPP2-like_SPOC"/>
</dbReference>
<dbReference type="OrthoDB" id="651601at2759"/>
<keyword evidence="2" id="KW-0863">Zinc-finger</keyword>
<dbReference type="PANTHER" id="PTHR33304:SF36">
    <property type="entry name" value="GB|AAF26970.1-RELATED"/>
    <property type="match status" value="1"/>
</dbReference>
<evidence type="ECO:0000256" key="6">
    <source>
        <dbReference type="SAM" id="MobiDB-lite"/>
    </source>
</evidence>
<keyword evidence="1" id="KW-0479">Metal-binding</keyword>
<proteinExistence type="predicted"/>
<organism evidence="8 9">
    <name type="scientific">Aquilegia coerulea</name>
    <name type="common">Rocky mountain columbine</name>
    <dbReference type="NCBI Taxonomy" id="218851"/>
    <lineage>
        <taxon>Eukaryota</taxon>
        <taxon>Viridiplantae</taxon>
        <taxon>Streptophyta</taxon>
        <taxon>Embryophyta</taxon>
        <taxon>Tracheophyta</taxon>
        <taxon>Spermatophyta</taxon>
        <taxon>Magnoliopsida</taxon>
        <taxon>Ranunculales</taxon>
        <taxon>Ranunculaceae</taxon>
        <taxon>Thalictroideae</taxon>
        <taxon>Aquilegia</taxon>
    </lineage>
</organism>
<gene>
    <name evidence="8" type="ORF">AQUCO_00200837v1</name>
</gene>
<dbReference type="GO" id="GO:0140566">
    <property type="term" value="F:histone reader activity"/>
    <property type="evidence" value="ECO:0007669"/>
    <property type="project" value="InterPro"/>
</dbReference>
<keyword evidence="5" id="KW-0804">Transcription</keyword>
<dbReference type="Proteomes" id="UP000230069">
    <property type="component" value="Unassembled WGS sequence"/>
</dbReference>
<feature type="region of interest" description="Disordered" evidence="6">
    <location>
        <begin position="238"/>
        <end position="257"/>
    </location>
</feature>
<dbReference type="InterPro" id="IPR013083">
    <property type="entry name" value="Znf_RING/FYVE/PHD"/>
</dbReference>
<dbReference type="InterPro" id="IPR049914">
    <property type="entry name" value="PHD1-3/5-6"/>
</dbReference>
<sequence>VCTELLRPLLLVSIKQKNYQKLVFRRKRKLKRSSMQEENISSGRGCDICGGTGTDMLIVVCSICHKSREHIYCMRNNLEEVPESWDCEACHAEKRQDSSKSQKTLVDDSSKVPDASKSMSFTTDNFRRRALSRSFVPKKVETGKVKFLALNEIYSHPPEAKPKPFPVGPRSLRSSFGSPHRRIPNKISVATSPVSFLKKEHACKSPTQPKALPVSRVQTSILQKQSVKPFQPLSGLKKSLSQFPSKSSTSEDSDSVAALTKRGKSHISNGVHCCSIDHIRPVNISVQGKRQFEETMSELDNRTGKVNSALSKDNLSKEEPPAVTCDKRGSLNSKFKFGEEEFPNPPAANASWEGSLETLNFLHKVHVQAYPPGQLSRKAYLVSKQMPELLMFTLQPRCNVWPSDFDIVSPSGFDIALYFWAESFSREKYNHLVELMDKEDLSMQTRLNGAELLVFTSRHLPVEAQRMSKQFYLWGVFQWKSSVDLKEKKHADHYPLIEYRINEDSTPVTLEVDDQAVDMEIDMVGGIELGTACSNSSDMPSHDVFGRVLSPQPIQQTAASTHLHPVKTEQSDGYAAPPGFLRPVRDAPPGFLTPDCAPPGLLRPFHSPSGLNVPPGFCKSRESSAKMDSIATLSTGKKGGDLPQNSIHASQRNHDDSGFKVGEVMHGEKYQTCGDSKGKAKLQLDEKLVYVEQKKSFPWTSTKGVTIKDTKMLQQSHQQLVVGVKIETD</sequence>
<evidence type="ECO:0000256" key="1">
    <source>
        <dbReference type="ARBA" id="ARBA00022723"/>
    </source>
</evidence>
<dbReference type="GO" id="GO:0008270">
    <property type="term" value="F:zinc ion binding"/>
    <property type="evidence" value="ECO:0007669"/>
    <property type="project" value="UniProtKB-KW"/>
</dbReference>
<feature type="non-terminal residue" evidence="8">
    <location>
        <position position="1"/>
    </location>
</feature>
<evidence type="ECO:0000259" key="7">
    <source>
        <dbReference type="Pfam" id="PF23121"/>
    </source>
</evidence>
<evidence type="ECO:0000256" key="3">
    <source>
        <dbReference type="ARBA" id="ARBA00022833"/>
    </source>
</evidence>
<dbReference type="InterPro" id="IPR011011">
    <property type="entry name" value="Znf_FYVE_PHD"/>
</dbReference>
<keyword evidence="3" id="KW-0862">Zinc</keyword>
<dbReference type="PANTHER" id="PTHR33304">
    <property type="match status" value="1"/>
</dbReference>
<dbReference type="SUPFAM" id="SSF57903">
    <property type="entry name" value="FYVE/PHD zinc finger"/>
    <property type="match status" value="1"/>
</dbReference>
<reference evidence="8 9" key="1">
    <citation type="submission" date="2017-09" db="EMBL/GenBank/DDBJ databases">
        <title>WGS assembly of Aquilegia coerulea Goldsmith.</title>
        <authorList>
            <person name="Hodges S."/>
            <person name="Kramer E."/>
            <person name="Nordborg M."/>
            <person name="Tomkins J."/>
            <person name="Borevitz J."/>
            <person name="Derieg N."/>
            <person name="Yan J."/>
            <person name="Mihaltcheva S."/>
            <person name="Hayes R.D."/>
            <person name="Rokhsar D."/>
        </authorList>
    </citation>
    <scope>NUCLEOTIDE SEQUENCE [LARGE SCALE GENOMIC DNA]</scope>
    <source>
        <strain evidence="9">cv. Goldsmith</strain>
    </source>
</reference>
<evidence type="ECO:0000256" key="2">
    <source>
        <dbReference type="ARBA" id="ARBA00022771"/>
    </source>
</evidence>
<accession>A0A2G5F5B7</accession>
<dbReference type="Gene3D" id="3.30.40.10">
    <property type="entry name" value="Zinc/RING finger domain, C3HC4 (zinc finger)"/>
    <property type="match status" value="1"/>
</dbReference>
<protein>
    <recommendedName>
        <fullName evidence="7">AIPP2-like SPOC-like domain-containing protein</fullName>
    </recommendedName>
</protein>
<feature type="region of interest" description="Disordered" evidence="6">
    <location>
        <begin position="98"/>
        <end position="118"/>
    </location>
</feature>
<dbReference type="EMBL" id="KZ305019">
    <property type="protein sequence ID" value="PIA63077.1"/>
    <property type="molecule type" value="Genomic_DNA"/>
</dbReference>
<name>A0A2G5F5B7_AQUCA</name>
<dbReference type="Pfam" id="PF23121">
    <property type="entry name" value="SPOC_AIPP2"/>
    <property type="match status" value="1"/>
</dbReference>
<evidence type="ECO:0000313" key="8">
    <source>
        <dbReference type="EMBL" id="PIA63077.1"/>
    </source>
</evidence>
<dbReference type="AlphaFoldDB" id="A0A2G5F5B7"/>
<keyword evidence="9" id="KW-1185">Reference proteome</keyword>
<dbReference type="GO" id="GO:0034244">
    <property type="term" value="P:negative regulation of transcription elongation by RNA polymerase II"/>
    <property type="evidence" value="ECO:0007669"/>
    <property type="project" value="InterPro"/>
</dbReference>
<evidence type="ECO:0000313" key="9">
    <source>
        <dbReference type="Proteomes" id="UP000230069"/>
    </source>
</evidence>